<evidence type="ECO:0000313" key="6">
    <source>
        <dbReference type="Proteomes" id="UP000095751"/>
    </source>
</evidence>
<evidence type="ECO:0000256" key="2">
    <source>
        <dbReference type="ARBA" id="ARBA00033753"/>
    </source>
</evidence>
<dbReference type="InterPro" id="IPR023370">
    <property type="entry name" value="TrmO-like_N"/>
</dbReference>
<keyword evidence="6" id="KW-1185">Reference proteome</keyword>
<gene>
    <name evidence="5" type="ORF">FRACYDRAFT_271700</name>
</gene>
<dbReference type="CDD" id="cd09281">
    <property type="entry name" value="UPF0066"/>
    <property type="match status" value="1"/>
</dbReference>
<evidence type="ECO:0000259" key="4">
    <source>
        <dbReference type="PROSITE" id="PS51668"/>
    </source>
</evidence>
<feature type="region of interest" description="Disordered" evidence="3">
    <location>
        <begin position="146"/>
        <end position="172"/>
    </location>
</feature>
<dbReference type="EMBL" id="KV784380">
    <property type="protein sequence ID" value="OEU08469.1"/>
    <property type="molecule type" value="Genomic_DNA"/>
</dbReference>
<evidence type="ECO:0000256" key="3">
    <source>
        <dbReference type="SAM" id="MobiDB-lite"/>
    </source>
</evidence>
<evidence type="ECO:0000313" key="5">
    <source>
        <dbReference type="EMBL" id="OEU08469.1"/>
    </source>
</evidence>
<dbReference type="Proteomes" id="UP000095751">
    <property type="component" value="Unassembled WGS sequence"/>
</dbReference>
<dbReference type="InterPro" id="IPR036413">
    <property type="entry name" value="YaeB-like_sf"/>
</dbReference>
<dbReference type="PROSITE" id="PS51668">
    <property type="entry name" value="TSAA_2"/>
    <property type="match status" value="1"/>
</dbReference>
<comment type="similarity">
    <text evidence="2">Belongs to the tRNA methyltransferase O family.</text>
</comment>
<proteinExistence type="inferred from homology"/>
<sequence>MAIAVAASATAAAIAYCKANERRKQRSILDWKKKRDEERTGRIRAEVKLRNALSHLKKQKLIEDSKSNNDNKNADQHVLPLSTIGIVDAPYPKRMGTPRQGQLVPSSRGCIQFVKSLPPEILDGIDEYSHLWVIFQFHENTSLATSRKTKIRPPRGGGLKVGQLSTRSPHRPNPLGLSLVTINRWDPSTRRLYINALDLVHGTPVYDVKPYVHWDIPSEVNVVQNPNSGSVIGLKLPHWVENKDDVLTSVVFEEEAEESLERIVRYDRLSPLLYPSKDPTSFEAAKQTLIEILSQDPRSSHRGLAKNQRGSVGKDDVYRLTFGKVVVEFIVTREAGAIVKNVVEAPPPSLLPE</sequence>
<dbReference type="AlphaFoldDB" id="A0A1E7ERK7"/>
<dbReference type="PANTHER" id="PTHR12818">
    <property type="entry name" value="TRNA (ADENINE(37)-N6)-METHYLTRANSFERASE"/>
    <property type="match status" value="1"/>
</dbReference>
<dbReference type="OrthoDB" id="4882at2759"/>
<name>A0A1E7ERK7_9STRA</name>
<keyword evidence="1" id="KW-0949">S-adenosyl-L-methionine</keyword>
<dbReference type="InParanoid" id="A0A1E7ERK7"/>
<dbReference type="InterPro" id="IPR036414">
    <property type="entry name" value="YaeB_N_sf"/>
</dbReference>
<accession>A0A1E7ERK7</accession>
<protein>
    <submittedName>
        <fullName evidence="5">UPF0066-domain-containing protein</fullName>
    </submittedName>
</protein>
<dbReference type="InterPro" id="IPR040372">
    <property type="entry name" value="YaeB-like"/>
</dbReference>
<evidence type="ECO:0000256" key="1">
    <source>
        <dbReference type="ARBA" id="ARBA00022691"/>
    </source>
</evidence>
<organism evidence="5 6">
    <name type="scientific">Fragilariopsis cylindrus CCMP1102</name>
    <dbReference type="NCBI Taxonomy" id="635003"/>
    <lineage>
        <taxon>Eukaryota</taxon>
        <taxon>Sar</taxon>
        <taxon>Stramenopiles</taxon>
        <taxon>Ochrophyta</taxon>
        <taxon>Bacillariophyta</taxon>
        <taxon>Bacillariophyceae</taxon>
        <taxon>Bacillariophycidae</taxon>
        <taxon>Bacillariales</taxon>
        <taxon>Bacillariaceae</taxon>
        <taxon>Fragilariopsis</taxon>
    </lineage>
</organism>
<dbReference type="PANTHER" id="PTHR12818:SF0">
    <property type="entry name" value="TRNA (ADENINE(37)-N6)-METHYLTRANSFERASE"/>
    <property type="match status" value="1"/>
</dbReference>
<dbReference type="KEGG" id="fcy:FRACYDRAFT_271700"/>
<dbReference type="Pfam" id="PF01980">
    <property type="entry name" value="TrmO_N"/>
    <property type="match status" value="1"/>
</dbReference>
<dbReference type="SUPFAM" id="SSF118196">
    <property type="entry name" value="YaeB-like"/>
    <property type="match status" value="1"/>
</dbReference>
<reference evidence="5 6" key="1">
    <citation type="submission" date="2016-09" db="EMBL/GenBank/DDBJ databases">
        <title>Extensive genetic diversity and differential bi-allelic expression allows diatom success in the polar Southern Ocean.</title>
        <authorList>
            <consortium name="DOE Joint Genome Institute"/>
            <person name="Mock T."/>
            <person name="Otillar R.P."/>
            <person name="Strauss J."/>
            <person name="Dupont C."/>
            <person name="Frickenhaus S."/>
            <person name="Maumus F."/>
            <person name="Mcmullan M."/>
            <person name="Sanges R."/>
            <person name="Schmutz J."/>
            <person name="Toseland A."/>
            <person name="Valas R."/>
            <person name="Veluchamy A."/>
            <person name="Ward B.J."/>
            <person name="Allen A."/>
            <person name="Barry K."/>
            <person name="Falciatore A."/>
            <person name="Ferrante M."/>
            <person name="Fortunato A.E."/>
            <person name="Gloeckner G."/>
            <person name="Gruber A."/>
            <person name="Hipkin R."/>
            <person name="Janech M."/>
            <person name="Kroth P."/>
            <person name="Leese F."/>
            <person name="Lindquist E."/>
            <person name="Lyon B.R."/>
            <person name="Martin J."/>
            <person name="Mayer C."/>
            <person name="Parker M."/>
            <person name="Quesneville H."/>
            <person name="Raymond J."/>
            <person name="Uhlig C."/>
            <person name="Valentin K.U."/>
            <person name="Worden A.Z."/>
            <person name="Armbrust E.V."/>
            <person name="Bowler C."/>
            <person name="Green B."/>
            <person name="Moulton V."/>
            <person name="Van Oosterhout C."/>
            <person name="Grigoriev I."/>
        </authorList>
    </citation>
    <scope>NUCLEOTIDE SEQUENCE [LARGE SCALE GENOMIC DNA]</scope>
    <source>
        <strain evidence="5 6">CCMP1102</strain>
    </source>
</reference>
<dbReference type="Gene3D" id="3.30.2310.10">
    <property type="entry name" value="YaeB-like"/>
    <property type="match status" value="1"/>
</dbReference>
<feature type="domain" description="TsaA-like" evidence="4">
    <location>
        <begin position="81"/>
        <end position="220"/>
    </location>
</feature>
<dbReference type="NCBIfam" id="TIGR00104">
    <property type="entry name" value="tRNA_TsaA"/>
    <property type="match status" value="1"/>
</dbReference>
<dbReference type="Gene3D" id="2.40.30.70">
    <property type="entry name" value="YaeB-like"/>
    <property type="match status" value="1"/>
</dbReference>